<keyword evidence="6" id="KW-1185">Reference proteome</keyword>
<dbReference type="PANTHER" id="PTHR10357">
    <property type="entry name" value="ALPHA-AMYLASE FAMILY MEMBER"/>
    <property type="match status" value="1"/>
</dbReference>
<proteinExistence type="inferred from homology"/>
<dbReference type="PROSITE" id="PS51318">
    <property type="entry name" value="TAT"/>
    <property type="match status" value="1"/>
</dbReference>
<dbReference type="InterPro" id="IPR045857">
    <property type="entry name" value="O16G_dom_2"/>
</dbReference>
<dbReference type="GO" id="GO:0009313">
    <property type="term" value="P:oligosaccharide catabolic process"/>
    <property type="evidence" value="ECO:0007669"/>
    <property type="project" value="TreeGrafter"/>
</dbReference>
<comment type="similarity">
    <text evidence="1">Belongs to the glycosyl hydrolase 13 family.</text>
</comment>
<dbReference type="SUPFAM" id="SSF51011">
    <property type="entry name" value="Glycosyl hydrolase domain"/>
    <property type="match status" value="1"/>
</dbReference>
<dbReference type="Gene3D" id="3.20.20.80">
    <property type="entry name" value="Glycosidases"/>
    <property type="match status" value="1"/>
</dbReference>
<dbReference type="GO" id="GO:0004574">
    <property type="term" value="F:oligo-1,6-glucosidase activity"/>
    <property type="evidence" value="ECO:0007669"/>
    <property type="project" value="UniProtKB-EC"/>
</dbReference>
<dbReference type="AlphaFoldDB" id="A0A7W7ZDG9"/>
<evidence type="ECO:0000313" key="6">
    <source>
        <dbReference type="Proteomes" id="UP000540989"/>
    </source>
</evidence>
<protein>
    <submittedName>
        <fullName evidence="5">Oligo-1,6-glucosidase</fullName>
        <ecNumber evidence="5">3.2.1.10</ecNumber>
    </submittedName>
</protein>
<dbReference type="InterPro" id="IPR017853">
    <property type="entry name" value="GH"/>
</dbReference>
<dbReference type="CDD" id="cd11333">
    <property type="entry name" value="AmyAc_SI_OligoGlu_DGase"/>
    <property type="match status" value="1"/>
</dbReference>
<sequence>MISRRSFSKLLCASTGALLTSTLASGSSAERETWWKTAVLYQIYPRSFQDSNGDGIGDFPGMTSRLQYLHDFGADAVWITACFDSPNADNGYDVRDYRRIQPEFGTMEDFDRFMAEAKKQNIRVILDMVFNHSSDEHVWFKQSRSSRDNPYRDFYFWRDPVNGGPPNNWPSFFGGSGWEFDKLTGQYYLHHYATKQPDLNWENPKVRKELFAVLNFWADKGVSGFRFDCVGEISKPLPFRDMTPAELEEDGNTLRTSGPRLDEYLKEMRAATRAHPDLYFVGEGWGMTRERIVRATDDRNRELSSAFRFDFQLLDVTEGWRKVPWSLPKLKAFNRENSFPDNPHVWPVAFIGDHDFARAVSRFGSSRPEFRDRSAKLLATMALSLRGTPLVYQGDEIGMTNFPFTDVSQYDDIGVHNLWKDLVLTNKVTAADYLSNNALTSRDNSRTPMQWDTSPNAGFTKSAKPWLAVNPNYTTLNVKSESSEPDSVLAYYREMIRLRRSKEVLVFGGYQDISGDHPKIYAYHRAAPSGQAVVVLNFSDEPVDFQLPSDVALKQKLLSNVSEGKTPLSGTLHLLPWQSILFE</sequence>
<dbReference type="GO" id="GO:0004556">
    <property type="term" value="F:alpha-amylase activity"/>
    <property type="evidence" value="ECO:0007669"/>
    <property type="project" value="TreeGrafter"/>
</dbReference>
<evidence type="ECO:0000256" key="1">
    <source>
        <dbReference type="ARBA" id="ARBA00008061"/>
    </source>
</evidence>
<keyword evidence="3 5" id="KW-0326">Glycosidase</keyword>
<dbReference type="PANTHER" id="PTHR10357:SF179">
    <property type="entry name" value="NEUTRAL AND BASIC AMINO ACID TRANSPORT PROTEIN RBAT"/>
    <property type="match status" value="1"/>
</dbReference>
<keyword evidence="2 5" id="KW-0378">Hydrolase</keyword>
<dbReference type="Gene3D" id="3.90.400.10">
    <property type="entry name" value="Oligo-1,6-glucosidase, Domain 2"/>
    <property type="match status" value="1"/>
</dbReference>
<organism evidence="5 6">
    <name type="scientific">Granulicella aggregans</name>
    <dbReference type="NCBI Taxonomy" id="474949"/>
    <lineage>
        <taxon>Bacteria</taxon>
        <taxon>Pseudomonadati</taxon>
        <taxon>Acidobacteriota</taxon>
        <taxon>Terriglobia</taxon>
        <taxon>Terriglobales</taxon>
        <taxon>Acidobacteriaceae</taxon>
        <taxon>Granulicella</taxon>
    </lineage>
</organism>
<dbReference type="FunFam" id="3.20.20.80:FF:000064">
    <property type="entry name" value="Oligo-1,6-glucosidase"/>
    <property type="match status" value="1"/>
</dbReference>
<dbReference type="Gene3D" id="2.60.40.1180">
    <property type="entry name" value="Golgi alpha-mannosidase II"/>
    <property type="match status" value="1"/>
</dbReference>
<name>A0A7W7ZDG9_9BACT</name>
<evidence type="ECO:0000313" key="5">
    <source>
        <dbReference type="EMBL" id="MBB5057733.1"/>
    </source>
</evidence>
<dbReference type="EMBL" id="JACHIP010000003">
    <property type="protein sequence ID" value="MBB5057733.1"/>
    <property type="molecule type" value="Genomic_DNA"/>
</dbReference>
<evidence type="ECO:0000256" key="2">
    <source>
        <dbReference type="ARBA" id="ARBA00022801"/>
    </source>
</evidence>
<comment type="caution">
    <text evidence="5">The sequence shown here is derived from an EMBL/GenBank/DDBJ whole genome shotgun (WGS) entry which is preliminary data.</text>
</comment>
<evidence type="ECO:0000256" key="3">
    <source>
        <dbReference type="ARBA" id="ARBA00023295"/>
    </source>
</evidence>
<evidence type="ECO:0000259" key="4">
    <source>
        <dbReference type="SMART" id="SM00642"/>
    </source>
</evidence>
<accession>A0A7W7ZDG9</accession>
<dbReference type="InterPro" id="IPR006311">
    <property type="entry name" value="TAT_signal"/>
</dbReference>
<dbReference type="InterPro" id="IPR013780">
    <property type="entry name" value="Glyco_hydro_b"/>
</dbReference>
<dbReference type="SUPFAM" id="SSF51445">
    <property type="entry name" value="(Trans)glycosidases"/>
    <property type="match status" value="1"/>
</dbReference>
<dbReference type="FunFam" id="3.90.400.10:FF:000002">
    <property type="entry name" value="Sucrose isomerase"/>
    <property type="match status" value="1"/>
</dbReference>
<dbReference type="EC" id="3.2.1.10" evidence="5"/>
<gene>
    <name evidence="5" type="ORF">HDF16_002439</name>
</gene>
<dbReference type="RefSeq" id="WP_184216826.1">
    <property type="nucleotide sequence ID" value="NZ_JACHIP010000003.1"/>
</dbReference>
<feature type="domain" description="Glycosyl hydrolase family 13 catalytic" evidence="4">
    <location>
        <begin position="42"/>
        <end position="446"/>
    </location>
</feature>
<dbReference type="Pfam" id="PF00128">
    <property type="entry name" value="Alpha-amylase"/>
    <property type="match status" value="1"/>
</dbReference>
<dbReference type="InterPro" id="IPR006047">
    <property type="entry name" value="GH13_cat_dom"/>
</dbReference>
<dbReference type="SMART" id="SM00642">
    <property type="entry name" value="Aamy"/>
    <property type="match status" value="1"/>
</dbReference>
<reference evidence="5 6" key="1">
    <citation type="submission" date="2020-08" db="EMBL/GenBank/DDBJ databases">
        <title>Genomic Encyclopedia of Type Strains, Phase IV (KMG-V): Genome sequencing to study the core and pangenomes of soil and plant-associated prokaryotes.</title>
        <authorList>
            <person name="Whitman W."/>
        </authorList>
    </citation>
    <scope>NUCLEOTIDE SEQUENCE [LARGE SCALE GENOMIC DNA]</scope>
    <source>
        <strain evidence="5 6">M8UP14</strain>
    </source>
</reference>
<dbReference type="Proteomes" id="UP000540989">
    <property type="component" value="Unassembled WGS sequence"/>
</dbReference>